<feature type="region of interest" description="Disordered" evidence="1">
    <location>
        <begin position="179"/>
        <end position="219"/>
    </location>
</feature>
<reference evidence="2 3" key="1">
    <citation type="journal article" date="2014" name="Genome Announc.">
        <title>Draft genome sequence of Sclerotinia borealis, a psychrophilic plant pathogenic fungus.</title>
        <authorList>
            <person name="Mardanov A.V."/>
            <person name="Beletsky A.V."/>
            <person name="Kadnikov V.V."/>
            <person name="Ignatov A.N."/>
            <person name="Ravin N.V."/>
        </authorList>
    </citation>
    <scope>NUCLEOTIDE SEQUENCE [LARGE SCALE GENOMIC DNA]</scope>
    <source>
        <strain evidence="3">F-4157</strain>
    </source>
</reference>
<name>W9CG61_SCLBF</name>
<dbReference type="Proteomes" id="UP000019487">
    <property type="component" value="Unassembled WGS sequence"/>
</dbReference>
<feature type="region of interest" description="Disordered" evidence="1">
    <location>
        <begin position="96"/>
        <end position="133"/>
    </location>
</feature>
<organism evidence="2 3">
    <name type="scientific">Sclerotinia borealis (strain F-4128)</name>
    <dbReference type="NCBI Taxonomy" id="1432307"/>
    <lineage>
        <taxon>Eukaryota</taxon>
        <taxon>Fungi</taxon>
        <taxon>Dikarya</taxon>
        <taxon>Ascomycota</taxon>
        <taxon>Pezizomycotina</taxon>
        <taxon>Leotiomycetes</taxon>
        <taxon>Helotiales</taxon>
        <taxon>Sclerotiniaceae</taxon>
        <taxon>Sclerotinia</taxon>
    </lineage>
</organism>
<evidence type="ECO:0000313" key="3">
    <source>
        <dbReference type="Proteomes" id="UP000019487"/>
    </source>
</evidence>
<dbReference type="OrthoDB" id="3551623at2759"/>
<feature type="compositionally biased region" description="Polar residues" evidence="1">
    <location>
        <begin position="191"/>
        <end position="203"/>
    </location>
</feature>
<evidence type="ECO:0000256" key="1">
    <source>
        <dbReference type="SAM" id="MobiDB-lite"/>
    </source>
</evidence>
<comment type="caution">
    <text evidence="2">The sequence shown here is derived from an EMBL/GenBank/DDBJ whole genome shotgun (WGS) entry which is preliminary data.</text>
</comment>
<gene>
    <name evidence="2" type="ORF">SBOR_3886</name>
</gene>
<feature type="compositionally biased region" description="Low complexity" evidence="1">
    <location>
        <begin position="96"/>
        <end position="106"/>
    </location>
</feature>
<evidence type="ECO:0000313" key="2">
    <source>
        <dbReference type="EMBL" id="ESZ95732.1"/>
    </source>
</evidence>
<sequence length="298" mass="33007">MGIFLSDAHTFTEPRAALISNKYSHISRPFKAELYNKVKVLTSIDLKRPSTDTPTSSFLPSIQNIAFLTTLSALGIYTPAVIGIGIMTSHVQASSFPASGGLSSSPRWKSSPIDHKRRRRAHPRDVSVAGPDTQDKYSYHVAEVLVKKFEELLGRVNGQYPRFKSPGHLPKFATLGRENENKGESADAPSCDSSTNSENQLTPAKSGLHPRTSDFDTANNNTCHTTDLKIRQNDNTLQPTKDALVSRDLKTRQNDKTLQSEVTSLVRRDPEFSQFWQNLIHLCWGPGMHWNGNGCGSD</sequence>
<accession>W9CG61</accession>
<keyword evidence="3" id="KW-1185">Reference proteome</keyword>
<dbReference type="AlphaFoldDB" id="W9CG61"/>
<dbReference type="EMBL" id="AYSA01000167">
    <property type="protein sequence ID" value="ESZ95732.1"/>
    <property type="molecule type" value="Genomic_DNA"/>
</dbReference>
<protein>
    <submittedName>
        <fullName evidence="2">Uncharacterized protein</fullName>
    </submittedName>
</protein>
<dbReference type="HOGENOM" id="CLU_934336_0_0_1"/>
<proteinExistence type="predicted"/>